<accession>A0A4R7I4Z9</accession>
<comment type="subcellular location">
    <subcellularLocation>
        <location evidence="1">Cell membrane</location>
        <topology evidence="1">Peripheral membrane protein</topology>
    </subcellularLocation>
</comment>
<dbReference type="InterPro" id="IPR003439">
    <property type="entry name" value="ABC_transporter-like_ATP-bd"/>
</dbReference>
<keyword evidence="3" id="KW-0813">Transport</keyword>
<dbReference type="PANTHER" id="PTHR42711:SF5">
    <property type="entry name" value="ABC TRANSPORTER ATP-BINDING PROTEIN NATA"/>
    <property type="match status" value="1"/>
</dbReference>
<dbReference type="GO" id="GO:0016887">
    <property type="term" value="F:ATP hydrolysis activity"/>
    <property type="evidence" value="ECO:0007669"/>
    <property type="project" value="InterPro"/>
</dbReference>
<feature type="domain" description="ABC transporter" evidence="7">
    <location>
        <begin position="3"/>
        <end position="230"/>
    </location>
</feature>
<dbReference type="Gene3D" id="3.40.50.300">
    <property type="entry name" value="P-loop containing nucleotide triphosphate hydrolases"/>
    <property type="match status" value="1"/>
</dbReference>
<dbReference type="GO" id="GO:0046677">
    <property type="term" value="P:response to antibiotic"/>
    <property type="evidence" value="ECO:0007669"/>
    <property type="project" value="UniProtKB-KW"/>
</dbReference>
<name>A0A4R7I4Z9_9ACTN</name>
<dbReference type="PROSITE" id="PS00211">
    <property type="entry name" value="ABC_TRANSPORTER_1"/>
    <property type="match status" value="1"/>
</dbReference>
<dbReference type="GO" id="GO:0005524">
    <property type="term" value="F:ATP binding"/>
    <property type="evidence" value="ECO:0007669"/>
    <property type="project" value="UniProtKB-KW"/>
</dbReference>
<comment type="similarity">
    <text evidence="2">Belongs to the ABC transporter superfamily.</text>
</comment>
<evidence type="ECO:0000256" key="5">
    <source>
        <dbReference type="ARBA" id="ARBA00022840"/>
    </source>
</evidence>
<reference evidence="8 9" key="1">
    <citation type="submission" date="2019-03" db="EMBL/GenBank/DDBJ databases">
        <title>Sequencing the genomes of 1000 actinobacteria strains.</title>
        <authorList>
            <person name="Klenk H.-P."/>
        </authorList>
    </citation>
    <scope>NUCLEOTIDE SEQUENCE [LARGE SCALE GENOMIC DNA]</scope>
    <source>
        <strain evidence="8 9">DSM 18936</strain>
    </source>
</reference>
<evidence type="ECO:0000313" key="9">
    <source>
        <dbReference type="Proteomes" id="UP000294558"/>
    </source>
</evidence>
<dbReference type="Pfam" id="PF00005">
    <property type="entry name" value="ABC_tran"/>
    <property type="match status" value="1"/>
</dbReference>
<keyword evidence="5 8" id="KW-0067">ATP-binding</keyword>
<keyword evidence="9" id="KW-1185">Reference proteome</keyword>
<protein>
    <submittedName>
        <fullName evidence="8">ABC-2 type transport system ATP-binding protein</fullName>
    </submittedName>
</protein>
<dbReference type="InterPro" id="IPR050763">
    <property type="entry name" value="ABC_transporter_ATP-binding"/>
</dbReference>
<dbReference type="InterPro" id="IPR003593">
    <property type="entry name" value="AAA+_ATPase"/>
</dbReference>
<dbReference type="Proteomes" id="UP000294558">
    <property type="component" value="Unassembled WGS sequence"/>
</dbReference>
<dbReference type="GO" id="GO:0005886">
    <property type="term" value="C:plasma membrane"/>
    <property type="evidence" value="ECO:0007669"/>
    <property type="project" value="UniProtKB-SubCell"/>
</dbReference>
<comment type="caution">
    <text evidence="8">The sequence shown here is derived from an EMBL/GenBank/DDBJ whole genome shotgun (WGS) entry which is preliminary data.</text>
</comment>
<dbReference type="PANTHER" id="PTHR42711">
    <property type="entry name" value="ABC TRANSPORTER ATP-BINDING PROTEIN"/>
    <property type="match status" value="1"/>
</dbReference>
<dbReference type="EMBL" id="SOAU01000001">
    <property type="protein sequence ID" value="TDT18691.1"/>
    <property type="molecule type" value="Genomic_DNA"/>
</dbReference>
<dbReference type="PROSITE" id="PS50893">
    <property type="entry name" value="ABC_TRANSPORTER_2"/>
    <property type="match status" value="1"/>
</dbReference>
<keyword evidence="4" id="KW-0547">Nucleotide-binding</keyword>
<dbReference type="OrthoDB" id="9804819at2"/>
<dbReference type="RefSeq" id="WP_133870895.1">
    <property type="nucleotide sequence ID" value="NZ_SOAU01000001.1"/>
</dbReference>
<evidence type="ECO:0000256" key="2">
    <source>
        <dbReference type="ARBA" id="ARBA00005417"/>
    </source>
</evidence>
<evidence type="ECO:0000259" key="7">
    <source>
        <dbReference type="PROSITE" id="PS50893"/>
    </source>
</evidence>
<dbReference type="InterPro" id="IPR017871">
    <property type="entry name" value="ABC_transporter-like_CS"/>
</dbReference>
<organism evidence="8 9">
    <name type="scientific">Ilumatobacter fluminis</name>
    <dbReference type="NCBI Taxonomy" id="467091"/>
    <lineage>
        <taxon>Bacteria</taxon>
        <taxon>Bacillati</taxon>
        <taxon>Actinomycetota</taxon>
        <taxon>Acidimicrobiia</taxon>
        <taxon>Acidimicrobiales</taxon>
        <taxon>Ilumatobacteraceae</taxon>
        <taxon>Ilumatobacter</taxon>
    </lineage>
</organism>
<dbReference type="InterPro" id="IPR027417">
    <property type="entry name" value="P-loop_NTPase"/>
</dbReference>
<proteinExistence type="inferred from homology"/>
<sequence length="310" mass="34145">MTLAVRGIVQAFEQRRVLDGVDLDVPPGTIVGLLGPNGAGKTTLMRIVFGVLDPDGGSVEWNGRPVGADDRRRWGYMPQERGLYREMRVHDHLVWIARLYGIDRRDAGERADDLLERLGLSERANDPIRDLSGGMSQRVQLAVAMVHTPDLLVLDEPFAGLDPTAVEFLSDVIRRHVDGGGHLVFSSHQLDLVEHLCESIVMIDRGQVVLRGRLADLRSASSDRYLRVDAPVDDGWVSRFDIDRIERSARGSRLLLPPVTDAADVLDAVRQHAPITDFGVEAPTLSELFLAATGRTTVDPVEDAIEGGRQ</sequence>
<evidence type="ECO:0000256" key="3">
    <source>
        <dbReference type="ARBA" id="ARBA00022448"/>
    </source>
</evidence>
<dbReference type="SUPFAM" id="SSF52540">
    <property type="entry name" value="P-loop containing nucleoside triphosphate hydrolases"/>
    <property type="match status" value="1"/>
</dbReference>
<keyword evidence="6" id="KW-0046">Antibiotic resistance</keyword>
<evidence type="ECO:0000313" key="8">
    <source>
        <dbReference type="EMBL" id="TDT18691.1"/>
    </source>
</evidence>
<dbReference type="AlphaFoldDB" id="A0A4R7I4Z9"/>
<dbReference type="SMART" id="SM00382">
    <property type="entry name" value="AAA"/>
    <property type="match status" value="1"/>
</dbReference>
<gene>
    <name evidence="8" type="ORF">BDK89_4322</name>
</gene>
<evidence type="ECO:0000256" key="6">
    <source>
        <dbReference type="ARBA" id="ARBA00023251"/>
    </source>
</evidence>
<evidence type="ECO:0000256" key="4">
    <source>
        <dbReference type="ARBA" id="ARBA00022741"/>
    </source>
</evidence>
<evidence type="ECO:0000256" key="1">
    <source>
        <dbReference type="ARBA" id="ARBA00004202"/>
    </source>
</evidence>